<sequence>MKLVKILSAVMVATTMGATVTVVSPEVIANAKAQKSLKAYPKSLRRTWYHYEKNDKGQLRYSTLKFTATRTTDKWNGYMATKTETSKNVLHQYNPAKKFNKGKLNWNVAYKSGSSTLFGLWGDSKADMVRSQAIDRYKVVTTTYKGKKIKVLHATFLPSAPLNTMYYYTSKKLAKQTNPKGYNYGNNYGY</sequence>
<keyword evidence="3" id="KW-1185">Reference proteome</keyword>
<accession>A0A0R1UI60</accession>
<feature type="chain" id="PRO_5039345397" description="DUF4767 domain-containing protein" evidence="1">
    <location>
        <begin position="18"/>
        <end position="190"/>
    </location>
</feature>
<name>A0A0R1UI60_9LACO</name>
<evidence type="ECO:0000256" key="1">
    <source>
        <dbReference type="SAM" id="SignalP"/>
    </source>
</evidence>
<dbReference type="PATRIC" id="fig|1423753.3.peg.1561"/>
<dbReference type="Proteomes" id="UP000051580">
    <property type="component" value="Unassembled WGS sequence"/>
</dbReference>
<gene>
    <name evidence="2" type="ORF">FD28_GL001499</name>
</gene>
<keyword evidence="1" id="KW-0732">Signal</keyword>
<organism evidence="2 3">
    <name type="scientific">Levilactobacillus hammesii DSM 16381</name>
    <dbReference type="NCBI Taxonomy" id="1423753"/>
    <lineage>
        <taxon>Bacteria</taxon>
        <taxon>Bacillati</taxon>
        <taxon>Bacillota</taxon>
        <taxon>Bacilli</taxon>
        <taxon>Lactobacillales</taxon>
        <taxon>Lactobacillaceae</taxon>
        <taxon>Levilactobacillus</taxon>
    </lineage>
</organism>
<protein>
    <recommendedName>
        <fullName evidence="4">DUF4767 domain-containing protein</fullName>
    </recommendedName>
</protein>
<dbReference type="RefSeq" id="WP_057735316.1">
    <property type="nucleotide sequence ID" value="NZ_AZFS01000066.1"/>
</dbReference>
<dbReference type="AlphaFoldDB" id="A0A0R1UI60"/>
<evidence type="ECO:0008006" key="4">
    <source>
        <dbReference type="Google" id="ProtNLM"/>
    </source>
</evidence>
<proteinExistence type="predicted"/>
<comment type="caution">
    <text evidence="2">The sequence shown here is derived from an EMBL/GenBank/DDBJ whole genome shotgun (WGS) entry which is preliminary data.</text>
</comment>
<evidence type="ECO:0000313" key="2">
    <source>
        <dbReference type="EMBL" id="KRL93052.1"/>
    </source>
</evidence>
<dbReference type="EMBL" id="AZFS01000066">
    <property type="protein sequence ID" value="KRL93052.1"/>
    <property type="molecule type" value="Genomic_DNA"/>
</dbReference>
<feature type="signal peptide" evidence="1">
    <location>
        <begin position="1"/>
        <end position="17"/>
    </location>
</feature>
<evidence type="ECO:0000313" key="3">
    <source>
        <dbReference type="Proteomes" id="UP000051580"/>
    </source>
</evidence>
<dbReference type="OrthoDB" id="2289162at2"/>
<dbReference type="STRING" id="1423753.FD28_GL001499"/>
<reference evidence="2 3" key="1">
    <citation type="journal article" date="2015" name="Genome Announc.">
        <title>Expanding the biotechnology potential of lactobacilli through comparative genomics of 213 strains and associated genera.</title>
        <authorList>
            <person name="Sun Z."/>
            <person name="Harris H.M."/>
            <person name="McCann A."/>
            <person name="Guo C."/>
            <person name="Argimon S."/>
            <person name="Zhang W."/>
            <person name="Yang X."/>
            <person name="Jeffery I.B."/>
            <person name="Cooney J.C."/>
            <person name="Kagawa T.F."/>
            <person name="Liu W."/>
            <person name="Song Y."/>
            <person name="Salvetti E."/>
            <person name="Wrobel A."/>
            <person name="Rasinkangas P."/>
            <person name="Parkhill J."/>
            <person name="Rea M.C."/>
            <person name="O'Sullivan O."/>
            <person name="Ritari J."/>
            <person name="Douillard F.P."/>
            <person name="Paul Ross R."/>
            <person name="Yang R."/>
            <person name="Briner A.E."/>
            <person name="Felis G.E."/>
            <person name="de Vos W.M."/>
            <person name="Barrangou R."/>
            <person name="Klaenhammer T.R."/>
            <person name="Caufield P.W."/>
            <person name="Cui Y."/>
            <person name="Zhang H."/>
            <person name="O'Toole P.W."/>
        </authorList>
    </citation>
    <scope>NUCLEOTIDE SEQUENCE [LARGE SCALE GENOMIC DNA]</scope>
    <source>
        <strain evidence="2 3">DSM 16381</strain>
    </source>
</reference>